<reference evidence="1" key="2">
    <citation type="submission" date="2021-04" db="EMBL/GenBank/DDBJ databases">
        <authorList>
            <person name="Zhang T."/>
            <person name="Zhang Y."/>
            <person name="Lu D."/>
            <person name="Zuo D."/>
            <person name="Du Z."/>
        </authorList>
    </citation>
    <scope>NUCLEOTIDE SEQUENCE</scope>
    <source>
        <strain evidence="1">JR1</strain>
    </source>
</reference>
<accession>A0A941F4H1</accession>
<comment type="caution">
    <text evidence="1">The sequence shown here is derived from an EMBL/GenBank/DDBJ whole genome shotgun (WGS) entry which is preliminary data.</text>
</comment>
<dbReference type="AlphaFoldDB" id="A0A941F4H1"/>
<dbReference type="Proteomes" id="UP000679220">
    <property type="component" value="Unassembled WGS sequence"/>
</dbReference>
<gene>
    <name evidence="1" type="ORF">KDU71_11765</name>
</gene>
<reference evidence="1" key="1">
    <citation type="journal article" date="2018" name="Int. J. Syst. Evol. Microbiol.">
        <title>Carboxylicivirga sediminis sp. nov., isolated from coastal sediment.</title>
        <authorList>
            <person name="Wang F.Q."/>
            <person name="Ren L.H."/>
            <person name="Zou R.J."/>
            <person name="Sun Y.Z."/>
            <person name="Liu X.J."/>
            <person name="Jiang F."/>
            <person name="Liu L.J."/>
        </authorList>
    </citation>
    <scope>NUCLEOTIDE SEQUENCE</scope>
    <source>
        <strain evidence="1">JR1</strain>
    </source>
</reference>
<evidence type="ECO:0000313" key="2">
    <source>
        <dbReference type="Proteomes" id="UP000679220"/>
    </source>
</evidence>
<dbReference type="PROSITE" id="PS51257">
    <property type="entry name" value="PROKAR_LIPOPROTEIN"/>
    <property type="match status" value="1"/>
</dbReference>
<name>A0A941F4H1_9BACT</name>
<dbReference type="EMBL" id="JAGTAR010000017">
    <property type="protein sequence ID" value="MBR8536237.1"/>
    <property type="molecule type" value="Genomic_DNA"/>
</dbReference>
<sequence>MKALQVLFVSILFLSVLGAGCDYKFIKPDTGDPVDPEEPISFSEQVEPIWTTQSCTNCHNGSVTFSLEPGKAYQSLTSLNLMDLDNAPNSLIVKVPGTSAPHTNYNYVGNQKTLIITWIEQGAEDN</sequence>
<dbReference type="RefSeq" id="WP_212191152.1">
    <property type="nucleotide sequence ID" value="NZ_JAGTAR010000017.1"/>
</dbReference>
<proteinExistence type="predicted"/>
<keyword evidence="2" id="KW-1185">Reference proteome</keyword>
<organism evidence="1 2">
    <name type="scientific">Carboxylicivirga sediminis</name>
    <dbReference type="NCBI Taxonomy" id="2006564"/>
    <lineage>
        <taxon>Bacteria</taxon>
        <taxon>Pseudomonadati</taxon>
        <taxon>Bacteroidota</taxon>
        <taxon>Bacteroidia</taxon>
        <taxon>Marinilabiliales</taxon>
        <taxon>Marinilabiliaceae</taxon>
        <taxon>Carboxylicivirga</taxon>
    </lineage>
</organism>
<evidence type="ECO:0000313" key="1">
    <source>
        <dbReference type="EMBL" id="MBR8536237.1"/>
    </source>
</evidence>
<evidence type="ECO:0008006" key="3">
    <source>
        <dbReference type="Google" id="ProtNLM"/>
    </source>
</evidence>
<protein>
    <recommendedName>
        <fullName evidence="3">Cytochrome C Planctomycete-type domain-containing protein</fullName>
    </recommendedName>
</protein>